<evidence type="ECO:0000256" key="6">
    <source>
        <dbReference type="ARBA" id="ARBA00023284"/>
    </source>
</evidence>
<keyword evidence="11" id="KW-1185">Reference proteome</keyword>
<evidence type="ECO:0000256" key="1">
    <source>
        <dbReference type="ARBA" id="ARBA00008987"/>
    </source>
</evidence>
<dbReference type="PATRIC" id="fig|1423807.3.peg.2456"/>
<dbReference type="PIRSF" id="PIRSF000077">
    <property type="entry name" value="Thioredoxin"/>
    <property type="match status" value="1"/>
</dbReference>
<dbReference type="GO" id="GO:0005829">
    <property type="term" value="C:cytosol"/>
    <property type="evidence" value="ECO:0007669"/>
    <property type="project" value="TreeGrafter"/>
</dbReference>
<dbReference type="SUPFAM" id="SSF52833">
    <property type="entry name" value="Thioredoxin-like"/>
    <property type="match status" value="1"/>
</dbReference>
<dbReference type="Pfam" id="PF00085">
    <property type="entry name" value="Thioredoxin"/>
    <property type="match status" value="1"/>
</dbReference>
<comment type="caution">
    <text evidence="10">The sequence shown here is derived from an EMBL/GenBank/DDBJ whole genome shotgun (WGS) entry which is preliminary data.</text>
</comment>
<dbReference type="InterPro" id="IPR017937">
    <property type="entry name" value="Thioredoxin_CS"/>
</dbReference>
<name>A0A0R1W4G5_9LACO</name>
<accession>A0A0R1W4G5</accession>
<feature type="domain" description="Thioredoxin" evidence="9">
    <location>
        <begin position="1"/>
        <end position="110"/>
    </location>
</feature>
<comment type="similarity">
    <text evidence="1 7">Belongs to the thioredoxin family.</text>
</comment>
<dbReference type="eggNOG" id="COG3118">
    <property type="taxonomic scope" value="Bacteria"/>
</dbReference>
<dbReference type="GO" id="GO:0015035">
    <property type="term" value="F:protein-disulfide reductase activity"/>
    <property type="evidence" value="ECO:0007669"/>
    <property type="project" value="InterPro"/>
</dbReference>
<keyword evidence="10" id="KW-0413">Isomerase</keyword>
<dbReference type="CDD" id="cd02947">
    <property type="entry name" value="TRX_family"/>
    <property type="match status" value="1"/>
</dbReference>
<keyword evidence="5 8" id="KW-1015">Disulfide bond</keyword>
<evidence type="ECO:0000313" key="10">
    <source>
        <dbReference type="EMBL" id="KRM12383.1"/>
    </source>
</evidence>
<dbReference type="InterPro" id="IPR036249">
    <property type="entry name" value="Thioredoxin-like_sf"/>
</dbReference>
<evidence type="ECO:0000256" key="8">
    <source>
        <dbReference type="PIRSR" id="PIRSR000077-4"/>
    </source>
</evidence>
<sequence length="110" mass="12241">MKGGVHMAVLEVTDQNFADETGTGLTVTNFHATWCGSCQMMTPIISKLAEEMNGTVKFANMDMDQNPYVARYYGIKSLPTMLVRRDGKVVKIIVGVRSVSRLRAEIKQLE</sequence>
<dbReference type="GO" id="GO:0016853">
    <property type="term" value="F:isomerase activity"/>
    <property type="evidence" value="ECO:0007669"/>
    <property type="project" value="UniProtKB-KW"/>
</dbReference>
<dbReference type="InterPro" id="IPR005746">
    <property type="entry name" value="Thioredoxin"/>
</dbReference>
<evidence type="ECO:0000256" key="2">
    <source>
        <dbReference type="ARBA" id="ARBA00020570"/>
    </source>
</evidence>
<dbReference type="PANTHER" id="PTHR45663:SF11">
    <property type="entry name" value="GEO12009P1"/>
    <property type="match status" value="1"/>
</dbReference>
<dbReference type="AlphaFoldDB" id="A0A0R1W4G5"/>
<evidence type="ECO:0000313" key="11">
    <source>
        <dbReference type="Proteomes" id="UP000051820"/>
    </source>
</evidence>
<keyword evidence="3" id="KW-0813">Transport</keyword>
<dbReference type="Gene3D" id="3.40.30.10">
    <property type="entry name" value="Glutaredoxin"/>
    <property type="match status" value="1"/>
</dbReference>
<evidence type="ECO:0000259" key="9">
    <source>
        <dbReference type="PROSITE" id="PS51352"/>
    </source>
</evidence>
<dbReference type="Proteomes" id="UP000051820">
    <property type="component" value="Unassembled WGS sequence"/>
</dbReference>
<dbReference type="PROSITE" id="PS51352">
    <property type="entry name" value="THIOREDOXIN_2"/>
    <property type="match status" value="1"/>
</dbReference>
<dbReference type="PANTHER" id="PTHR45663">
    <property type="entry name" value="GEO12009P1"/>
    <property type="match status" value="1"/>
</dbReference>
<reference evidence="10 11" key="1">
    <citation type="journal article" date="2015" name="Genome Announc.">
        <title>Expanding the biotechnology potential of lactobacilli through comparative genomics of 213 strains and associated genera.</title>
        <authorList>
            <person name="Sun Z."/>
            <person name="Harris H.M."/>
            <person name="McCann A."/>
            <person name="Guo C."/>
            <person name="Argimon S."/>
            <person name="Zhang W."/>
            <person name="Yang X."/>
            <person name="Jeffery I.B."/>
            <person name="Cooney J.C."/>
            <person name="Kagawa T.F."/>
            <person name="Liu W."/>
            <person name="Song Y."/>
            <person name="Salvetti E."/>
            <person name="Wrobel A."/>
            <person name="Rasinkangas P."/>
            <person name="Parkhill J."/>
            <person name="Rea M.C."/>
            <person name="O'Sullivan O."/>
            <person name="Ritari J."/>
            <person name="Douillard F.P."/>
            <person name="Paul Ross R."/>
            <person name="Yang R."/>
            <person name="Briner A.E."/>
            <person name="Felis G.E."/>
            <person name="de Vos W.M."/>
            <person name="Barrangou R."/>
            <person name="Klaenhammer T.R."/>
            <person name="Caufield P.W."/>
            <person name="Cui Y."/>
            <person name="Zhang H."/>
            <person name="O'Toole P.W."/>
        </authorList>
    </citation>
    <scope>NUCLEOTIDE SEQUENCE [LARGE SCALE GENOMIC DNA]</scope>
    <source>
        <strain evidence="10 11">DSM 5007</strain>
    </source>
</reference>
<dbReference type="EMBL" id="AZGF01000008">
    <property type="protein sequence ID" value="KRM12383.1"/>
    <property type="molecule type" value="Genomic_DNA"/>
</dbReference>
<evidence type="ECO:0000256" key="4">
    <source>
        <dbReference type="ARBA" id="ARBA00022982"/>
    </source>
</evidence>
<organism evidence="10 11">
    <name type="scientific">Paucilactobacillus suebicus DSM 5007 = KCTC 3549</name>
    <dbReference type="NCBI Taxonomy" id="1423807"/>
    <lineage>
        <taxon>Bacteria</taxon>
        <taxon>Bacillati</taxon>
        <taxon>Bacillota</taxon>
        <taxon>Bacilli</taxon>
        <taxon>Lactobacillales</taxon>
        <taxon>Lactobacillaceae</taxon>
        <taxon>Paucilactobacillus</taxon>
    </lineage>
</organism>
<dbReference type="InterPro" id="IPR013766">
    <property type="entry name" value="Thioredoxin_domain"/>
</dbReference>
<proteinExistence type="inferred from homology"/>
<dbReference type="STRING" id="1423807.FD16_GL002378"/>
<dbReference type="PROSITE" id="PS00194">
    <property type="entry name" value="THIOREDOXIN_1"/>
    <property type="match status" value="1"/>
</dbReference>
<dbReference type="GO" id="GO:0045454">
    <property type="term" value="P:cell redox homeostasis"/>
    <property type="evidence" value="ECO:0007669"/>
    <property type="project" value="TreeGrafter"/>
</dbReference>
<keyword evidence="6 8" id="KW-0676">Redox-active center</keyword>
<feature type="disulfide bond" description="Redox-active" evidence="8">
    <location>
        <begin position="35"/>
        <end position="38"/>
    </location>
</feature>
<evidence type="ECO:0000256" key="3">
    <source>
        <dbReference type="ARBA" id="ARBA00022448"/>
    </source>
</evidence>
<gene>
    <name evidence="10" type="ORF">FD16_GL002378</name>
</gene>
<evidence type="ECO:0000256" key="7">
    <source>
        <dbReference type="PIRNR" id="PIRNR000077"/>
    </source>
</evidence>
<keyword evidence="4" id="KW-0249">Electron transport</keyword>
<protein>
    <recommendedName>
        <fullName evidence="2 7">Thioredoxin</fullName>
    </recommendedName>
</protein>
<evidence type="ECO:0000256" key="5">
    <source>
        <dbReference type="ARBA" id="ARBA00023157"/>
    </source>
</evidence>